<dbReference type="AlphaFoldDB" id="A0A1G8MAT9"/>
<gene>
    <name evidence="2" type="ORF">SAMN04488540_102321</name>
</gene>
<evidence type="ECO:0000313" key="3">
    <source>
        <dbReference type="Proteomes" id="UP000199527"/>
    </source>
</evidence>
<dbReference type="RefSeq" id="WP_090362375.1">
    <property type="nucleotide sequence ID" value="NZ_FNEM01000002.1"/>
</dbReference>
<dbReference type="EMBL" id="FNEM01000002">
    <property type="protein sequence ID" value="SDI65003.1"/>
    <property type="molecule type" value="Genomic_DNA"/>
</dbReference>
<protein>
    <submittedName>
        <fullName evidence="2">Protein CcmA, bactofilin family</fullName>
    </submittedName>
</protein>
<evidence type="ECO:0000256" key="1">
    <source>
        <dbReference type="ARBA" id="ARBA00044755"/>
    </source>
</evidence>
<keyword evidence="3" id="KW-1185">Reference proteome</keyword>
<organism evidence="2 3">
    <name type="scientific">Ferrimonas sediminum</name>
    <dbReference type="NCBI Taxonomy" id="718193"/>
    <lineage>
        <taxon>Bacteria</taxon>
        <taxon>Pseudomonadati</taxon>
        <taxon>Pseudomonadota</taxon>
        <taxon>Gammaproteobacteria</taxon>
        <taxon>Alteromonadales</taxon>
        <taxon>Ferrimonadaceae</taxon>
        <taxon>Ferrimonas</taxon>
    </lineage>
</organism>
<dbReference type="Pfam" id="PF04519">
    <property type="entry name" value="Bactofilin"/>
    <property type="match status" value="1"/>
</dbReference>
<dbReference type="PANTHER" id="PTHR35024">
    <property type="entry name" value="HYPOTHETICAL CYTOSOLIC PROTEIN"/>
    <property type="match status" value="1"/>
</dbReference>
<comment type="similarity">
    <text evidence="1">Belongs to the bactofilin family.</text>
</comment>
<evidence type="ECO:0000313" key="2">
    <source>
        <dbReference type="EMBL" id="SDI65003.1"/>
    </source>
</evidence>
<reference evidence="3" key="1">
    <citation type="submission" date="2016-10" db="EMBL/GenBank/DDBJ databases">
        <authorList>
            <person name="Varghese N."/>
            <person name="Submissions S."/>
        </authorList>
    </citation>
    <scope>NUCLEOTIDE SEQUENCE [LARGE SCALE GENOMIC DNA]</scope>
    <source>
        <strain evidence="3">DSM 23317</strain>
    </source>
</reference>
<name>A0A1G8MAT9_9GAMM</name>
<proteinExistence type="inferred from homology"/>
<accession>A0A1G8MAT9</accession>
<dbReference type="OrthoDB" id="7352220at2"/>
<dbReference type="Proteomes" id="UP000199527">
    <property type="component" value="Unassembled WGS sequence"/>
</dbReference>
<dbReference type="PANTHER" id="PTHR35024:SF4">
    <property type="entry name" value="POLYMER-FORMING CYTOSKELETAL PROTEIN"/>
    <property type="match status" value="1"/>
</dbReference>
<dbReference type="InterPro" id="IPR007607">
    <property type="entry name" value="BacA/B"/>
</dbReference>
<sequence>MFGKTKKSRAGLTYFAQSTRLEGSLHVEGDCVVDGHIIGELTATGLIVVESAGTIEGQVTAEQVQVEGKITGNLECQRLTIAASGTVEGEIVTDKIEIFNGGQFIGSRVKDKPKLLENKQPELEIACSKAS</sequence>